<evidence type="ECO:0000313" key="1">
    <source>
        <dbReference type="EMBL" id="KAH3687686.1"/>
    </source>
</evidence>
<name>A0A9P8QBV5_WICPI</name>
<dbReference type="AlphaFoldDB" id="A0A9P8QBV5"/>
<keyword evidence="2" id="KW-1185">Reference proteome</keyword>
<accession>A0A9P8QBV5</accession>
<proteinExistence type="predicted"/>
<dbReference type="EMBL" id="JAEUBG010000665">
    <property type="protein sequence ID" value="KAH3687686.1"/>
    <property type="molecule type" value="Genomic_DNA"/>
</dbReference>
<evidence type="ECO:0000313" key="2">
    <source>
        <dbReference type="Proteomes" id="UP000774326"/>
    </source>
</evidence>
<sequence>MILSSILVKISCNAWIAKPGLPSSPNIVYDFPELEGPKENKTASLPLNKSETEDSKMPLYKSSCDDCSLKMEVKRVAASVSLNLTLCGSKDSIRYSG</sequence>
<reference evidence="1" key="2">
    <citation type="submission" date="2021-01" db="EMBL/GenBank/DDBJ databases">
        <authorList>
            <person name="Schikora-Tamarit M.A."/>
        </authorList>
    </citation>
    <scope>NUCLEOTIDE SEQUENCE</scope>
    <source>
        <strain evidence="1">CBS2887</strain>
    </source>
</reference>
<gene>
    <name evidence="1" type="ORF">WICPIJ_001309</name>
</gene>
<organism evidence="1 2">
    <name type="scientific">Wickerhamomyces pijperi</name>
    <name type="common">Yeast</name>
    <name type="synonym">Pichia pijperi</name>
    <dbReference type="NCBI Taxonomy" id="599730"/>
    <lineage>
        <taxon>Eukaryota</taxon>
        <taxon>Fungi</taxon>
        <taxon>Dikarya</taxon>
        <taxon>Ascomycota</taxon>
        <taxon>Saccharomycotina</taxon>
        <taxon>Saccharomycetes</taxon>
        <taxon>Phaffomycetales</taxon>
        <taxon>Wickerhamomycetaceae</taxon>
        <taxon>Wickerhamomyces</taxon>
    </lineage>
</organism>
<comment type="caution">
    <text evidence="1">The sequence shown here is derived from an EMBL/GenBank/DDBJ whole genome shotgun (WGS) entry which is preliminary data.</text>
</comment>
<dbReference type="Proteomes" id="UP000774326">
    <property type="component" value="Unassembled WGS sequence"/>
</dbReference>
<reference evidence="1" key="1">
    <citation type="journal article" date="2021" name="Open Biol.">
        <title>Shared evolutionary footprints suggest mitochondrial oxidative damage underlies multiple complex I losses in fungi.</title>
        <authorList>
            <person name="Schikora-Tamarit M.A."/>
            <person name="Marcet-Houben M."/>
            <person name="Nosek J."/>
            <person name="Gabaldon T."/>
        </authorList>
    </citation>
    <scope>NUCLEOTIDE SEQUENCE</scope>
    <source>
        <strain evidence="1">CBS2887</strain>
    </source>
</reference>
<protein>
    <submittedName>
        <fullName evidence="1">Uncharacterized protein</fullName>
    </submittedName>
</protein>